<reference evidence="1 2" key="1">
    <citation type="submission" date="2018-01" db="EMBL/GenBank/DDBJ databases">
        <title>The draft genome sequence of Halioglobus japonicus S1-36.</title>
        <authorList>
            <person name="Du Z.-J."/>
            <person name="Shi M.-J."/>
        </authorList>
    </citation>
    <scope>NUCLEOTIDE SEQUENCE [LARGE SCALE GENOMIC DNA]</scope>
    <source>
        <strain evidence="1 2">S1-36</strain>
    </source>
</reference>
<dbReference type="AlphaFoldDB" id="A0AAP8MHC8"/>
<gene>
    <name evidence="1" type="ORF">C0029_02200</name>
</gene>
<comment type="caution">
    <text evidence="1">The sequence shown here is derived from an EMBL/GenBank/DDBJ whole genome shotgun (WGS) entry which is preliminary data.</text>
</comment>
<protein>
    <submittedName>
        <fullName evidence="1">DUF3604 domain-containing protein</fullName>
    </submittedName>
</protein>
<dbReference type="EMBL" id="PKUR01000001">
    <property type="protein sequence ID" value="PLW87424.1"/>
    <property type="molecule type" value="Genomic_DNA"/>
</dbReference>
<evidence type="ECO:0000313" key="1">
    <source>
        <dbReference type="EMBL" id="PLW87424.1"/>
    </source>
</evidence>
<sequence>MKKTTVPFLAILALSACHRVDDPTLQWEQAELAPPIDLPLIVANPQREVFFGDLHIHSSYSFDAYTMGVRAFPEDAYRFARGGQVRHGVGYPVQIDRPLDFAAVSDHSEYLGIARRQAELDDPGKVQETYDEVLATALAGRAWRYLWHFMREGIRSSSAQARERNFGVPELAQASVNAWADIRRAAQVHNAQGRFTTFVAYEWSSMPEDQHLHRVVLYGDDKVPGLPWSSLESENPEDLWKELQRQRDAGHEVIAIPHNSNLSNGLMFSASQHSGEPYTEALAALRRSIEPVVEIYQVKGQSETHPALSPDDTFADFELVEQPVMASAPARETRGSYARDALRLGMEMNHAAGINPYRLGVIGSSDSHNATSPVNEATYHGKLPLLDGTPGIRLGAYSKDVHEQTTMHRWSAMGLAAVWAPENTRSALFAAMNRKETYATSGSRIRLRFFAGDYPDTLIDAADVIEVAYARGVPMGGELHVSHERPPAFLLWASKDPEGANLDRIQVIKAWTDASGQSHEAIYDVAASGDRMRQAGTEPLAPVGNTVDVARATYSNSIGATELRVLWRDPDYQPGQQALYYARVLEIPTPRWSTYDAVTLGVPAPEPGWIQERAVSSAIWLHHEGDDT</sequence>
<dbReference type="Proteomes" id="UP000235162">
    <property type="component" value="Unassembled WGS sequence"/>
</dbReference>
<dbReference type="PROSITE" id="PS51257">
    <property type="entry name" value="PROKAR_LIPOPROTEIN"/>
    <property type="match status" value="1"/>
</dbReference>
<dbReference type="KEGG" id="hja:BST95_16000"/>
<dbReference type="Gene3D" id="3.20.20.140">
    <property type="entry name" value="Metal-dependent hydrolases"/>
    <property type="match status" value="1"/>
</dbReference>
<organism evidence="1 2">
    <name type="scientific">Halioglobus japonicus</name>
    <dbReference type="NCBI Taxonomy" id="930805"/>
    <lineage>
        <taxon>Bacteria</taxon>
        <taxon>Pseudomonadati</taxon>
        <taxon>Pseudomonadota</taxon>
        <taxon>Gammaproteobacteria</taxon>
        <taxon>Cellvibrionales</taxon>
        <taxon>Halieaceae</taxon>
        <taxon>Halioglobus</taxon>
    </lineage>
</organism>
<name>A0AAP8MHC8_9GAMM</name>
<keyword evidence="2" id="KW-1185">Reference proteome</keyword>
<dbReference type="InterPro" id="IPR022028">
    <property type="entry name" value="DUF3604"/>
</dbReference>
<proteinExistence type="predicted"/>
<dbReference type="RefSeq" id="WP_084200510.1">
    <property type="nucleotide sequence ID" value="NZ_BMYL01000001.1"/>
</dbReference>
<dbReference type="Pfam" id="PF12228">
    <property type="entry name" value="DUF3604"/>
    <property type="match status" value="1"/>
</dbReference>
<evidence type="ECO:0000313" key="2">
    <source>
        <dbReference type="Proteomes" id="UP000235162"/>
    </source>
</evidence>
<accession>A0AAP8MHC8</accession>